<evidence type="ECO:0000313" key="2">
    <source>
        <dbReference type="EMBL" id="KAG9392865.1"/>
    </source>
</evidence>
<dbReference type="EMBL" id="JAHDYR010000031">
    <property type="protein sequence ID" value="KAG9392865.1"/>
    <property type="molecule type" value="Genomic_DNA"/>
</dbReference>
<sequence>MDAAYFTAILDHLGFLSPHSPYIVEMQERIGHCRIFEFLERFFSNTQPHNSAQFVIDYIMITISSLFEDIDRFLAFVDQTGPRFFQQPMAKAVCASICANIPYVESCVDLALSDVANITVEALRQYYPTNDGGLLRLRSMEVCNTLRPLVDEATVESLCGVVENSRMLVLYGPEKNFLAHTVASAMAARKEYDVVMYLPLKSVPTLAPSHNACEGLQQLALQVMLDRTEAAGTGTTTTRRGYGEGECHVDFFQTGISDCPPQFTPLRVYSETRVHFLTAIAAQKRVLLVLGNMDAADALSFLPTDTLVKGAHDVDVIITTETPESFHSLDQEDGDDTDLASIVNSAAVCVPSLVDDPPSIAPLDTLPATERDMLLALAAVSAMHWVSVPELGFIMSDLHSFGPGELGTALETMLMRDTNLEVLPDGNVCNDVLKAHVSGGRVTRVTLTTTARRHVAATNDEDIGKTAMLFAKRADSLYVALLGIMSHATISVIPLVPLVGPARRAFDGDPTGTARRALAAFIGTVGHTALSVAVRGHDSRGMPWTSCSLLMRTLCWGLQTAVSPIHAATFLTRAALGVLDFLDRRPLHTLPDYTTAELGTVLDRAVALTPLHTMPAELASIEHGCPVTTLHRLLVELGFRMLAMSEQAKAEQLFLAVLGQETTAARLRGPTGDTMTLKNGRPRGADLADLTPPTLTSPMLEIVTKKRDPHLLSSPIATEAVLGVAIIYARAEAWSPALALLATVHTALQPPASPVRRALAETYYAGALAVSNSPVLSQLLFIMPTRRRQLTIQRAPHVSFSEKAGTLSFAEERAEAAVMMAQAVGDLDLVASCISLMAAIRVLAVFAGVHSRMKRFEPWELTTDALLEPVRQVELDLDFLVKPYGDDEPENSHARAKVLLGELCGHIADTLDALRATPLAPLAIEYYRHHKGRTAVRASLTALQDRYEATDFGAMAQDTRNVAASMLSRAALAALHHCPGSMLHSHSVSSLARVFTVLRAKDVSSSVAAINGETAALFTALIACSGPKHAERLTAYRPYHHEDAHSRDLLRAPIETFMFPGSSAAFYRQMMGADGDALYNATVLDLIAQSLVGNECTPSVAEVTDHAAENFYYRCMAAAHWLVSATGGDADPASASPRVFSSVAALLSNPDVLQAIKERCLDAIAPESTLGRMQTAEMTWEDVNDAMDGKLTARKRTSITEGRRVVGSAVSDVFSTVHVVDSHLQHMCDVLDIDPATICPAAGIVENSRPGRVVLTVETLAAAISGFLQKNSVTETVIGSTKVTVTQDHFAHGETAPDILTPDEARQVWPTPTPAMVAECKRMIRQTDSHGKLFLGDLMRSAPLAFFCAGMPGLDRSDFTLAEVEMSKTVVQLARASIDHIVNGVPAIAAPADVDDLDETAPIPDAAPRSLSDPLMVAPALLHLSRLLVHNTAHSPRLAVANYSGVVMTALRFWASVDDSDRILAHGSTCLTSELQLVTDWTALDHPKGKTPARGNDSRLLILYYCAVLIHNLDTVAASILAEPTRMEGLAVDVPSVMDSLRLDAEEVSRMLEFSKLSRAATQASSLVTTCANKTLFQARAPRSPQLVTLGLMAHATTQLITTVGLIGQPEEDEDAVEEAFEDAIAALEKARALMVECGDKEMDAMIAGAVKEAKTRLEAYTAELEELPTLF</sequence>
<organism evidence="2 3">
    <name type="scientific">Carpediemonas membranifera</name>
    <dbReference type="NCBI Taxonomy" id="201153"/>
    <lineage>
        <taxon>Eukaryota</taxon>
        <taxon>Metamonada</taxon>
        <taxon>Carpediemonas-like organisms</taxon>
        <taxon>Carpediemonas</taxon>
    </lineage>
</organism>
<accession>A0A8J6AVW0</accession>
<proteinExistence type="predicted"/>
<protein>
    <submittedName>
        <fullName evidence="2">Uncharacterized protein</fullName>
    </submittedName>
</protein>
<keyword evidence="3" id="KW-1185">Reference proteome</keyword>
<name>A0A8J6AVW0_9EUKA</name>
<feature type="region of interest" description="Disordered" evidence="1">
    <location>
        <begin position="669"/>
        <end position="688"/>
    </location>
</feature>
<comment type="caution">
    <text evidence="2">The sequence shown here is derived from an EMBL/GenBank/DDBJ whole genome shotgun (WGS) entry which is preliminary data.</text>
</comment>
<reference evidence="2" key="1">
    <citation type="submission" date="2021-05" db="EMBL/GenBank/DDBJ databases">
        <title>A free-living protist that lacks canonical eukaryotic 1 DNA replication and segregation systems.</title>
        <authorList>
            <person name="Salas-Leiva D.E."/>
            <person name="Tromer E.C."/>
            <person name="Curtis B.A."/>
            <person name="Jerlstrom-Hultqvist J."/>
            <person name="Kolisko M."/>
            <person name="Yi Z."/>
            <person name="Salas-Leiva J.S."/>
            <person name="Gallot-Lavallee L."/>
            <person name="Kops G.J.P.L."/>
            <person name="Archibald J.M."/>
            <person name="Simpson A.G.B."/>
            <person name="Roger A.J."/>
        </authorList>
    </citation>
    <scope>NUCLEOTIDE SEQUENCE</scope>
    <source>
        <strain evidence="2">BICM</strain>
    </source>
</reference>
<dbReference type="Proteomes" id="UP000717585">
    <property type="component" value="Unassembled WGS sequence"/>
</dbReference>
<evidence type="ECO:0000313" key="3">
    <source>
        <dbReference type="Proteomes" id="UP000717585"/>
    </source>
</evidence>
<evidence type="ECO:0000256" key="1">
    <source>
        <dbReference type="SAM" id="MobiDB-lite"/>
    </source>
</evidence>
<gene>
    <name evidence="2" type="ORF">J8273_5798</name>
</gene>